<sequence length="315" mass="36319">MDYRLELLDENTFESLAVAICVKLFGIGTIMFAAGKDGGRDGKFVGTAIRYPSEAAPWSGKFIIQAKHTMNPIASCADSDFERLIRNEEIPKIKRLRDAGDIEHYLIFTNRKYSGVSGENLVKQIQQETGVENVIIIGKETINNIYLNPSRDLIKQFGLDKHHIPFDFSDQEIKEIILTFKKQLPQLKVDVTVKANQVKYDFDHLEKDEKNRKNSLGAEYYQNVILAESLMEFDKLQMFLDADENSELKDYYFDIAAELNQMIILQRDNFGSFEEIFIYIYQRICDGSSDLKGAKRHVMTFLHYIYMECLIGIKS</sequence>
<keyword evidence="4" id="KW-1185">Reference proteome</keyword>
<dbReference type="STRING" id="332999.SAMN04488511_102304"/>
<dbReference type="EMBL" id="FOJM01000002">
    <property type="protein sequence ID" value="SFA41347.1"/>
    <property type="molecule type" value="Genomic_DNA"/>
</dbReference>
<accession>A0A1I0SPK7</accession>
<dbReference type="RefSeq" id="WP_090980561.1">
    <property type="nucleotide sequence ID" value="NZ_FOJM01000002.1"/>
</dbReference>
<dbReference type="OrthoDB" id="9806903at2"/>
<evidence type="ECO:0000259" key="2">
    <source>
        <dbReference type="Pfam" id="PF20279"/>
    </source>
</evidence>
<dbReference type="AlphaFoldDB" id="A0A1I0SPK7"/>
<feature type="transmembrane region" description="Helical" evidence="1">
    <location>
        <begin position="15"/>
        <end position="34"/>
    </location>
</feature>
<evidence type="ECO:0000256" key="1">
    <source>
        <dbReference type="SAM" id="Phobius"/>
    </source>
</evidence>
<organism evidence="3 4">
    <name type="scientific">Pedobacter suwonensis</name>
    <dbReference type="NCBI Taxonomy" id="332999"/>
    <lineage>
        <taxon>Bacteria</taxon>
        <taxon>Pseudomonadati</taxon>
        <taxon>Bacteroidota</taxon>
        <taxon>Sphingobacteriia</taxon>
        <taxon>Sphingobacteriales</taxon>
        <taxon>Sphingobacteriaceae</taxon>
        <taxon>Pedobacter</taxon>
    </lineage>
</organism>
<feature type="domain" description="ABC-three component systems C-terminal" evidence="2">
    <location>
        <begin position="163"/>
        <end position="312"/>
    </location>
</feature>
<gene>
    <name evidence="3" type="ORF">SAMN04488511_102304</name>
</gene>
<keyword evidence="1" id="KW-1133">Transmembrane helix</keyword>
<dbReference type="Proteomes" id="UP000198836">
    <property type="component" value="Unassembled WGS sequence"/>
</dbReference>
<protein>
    <recommendedName>
        <fullName evidence="2">ABC-three component systems C-terminal domain-containing protein</fullName>
    </recommendedName>
</protein>
<dbReference type="Pfam" id="PF20279">
    <property type="entry name" value="CTD12"/>
    <property type="match status" value="1"/>
</dbReference>
<keyword evidence="1" id="KW-0812">Transmembrane</keyword>
<evidence type="ECO:0000313" key="4">
    <source>
        <dbReference type="Proteomes" id="UP000198836"/>
    </source>
</evidence>
<proteinExistence type="predicted"/>
<reference evidence="4" key="1">
    <citation type="submission" date="2016-10" db="EMBL/GenBank/DDBJ databases">
        <authorList>
            <person name="Varghese N."/>
            <person name="Submissions S."/>
        </authorList>
    </citation>
    <scope>NUCLEOTIDE SEQUENCE [LARGE SCALE GENOMIC DNA]</scope>
    <source>
        <strain evidence="4">DSM 18130</strain>
    </source>
</reference>
<dbReference type="InterPro" id="IPR046917">
    <property type="entry name" value="ABC-3C_CTD12"/>
</dbReference>
<name>A0A1I0SPK7_9SPHI</name>
<evidence type="ECO:0000313" key="3">
    <source>
        <dbReference type="EMBL" id="SFA41347.1"/>
    </source>
</evidence>
<keyword evidence="1" id="KW-0472">Membrane</keyword>